<gene>
    <name evidence="2" type="ORF">ACEZDJ_27205</name>
</gene>
<comment type="caution">
    <text evidence="2">The sequence shown here is derived from an EMBL/GenBank/DDBJ whole genome shotgun (WGS) entry which is preliminary data.</text>
</comment>
<dbReference type="InterPro" id="IPR054239">
    <property type="entry name" value="DUF6966"/>
</dbReference>
<dbReference type="EMBL" id="JBHEZZ010000017">
    <property type="protein sequence ID" value="MFC1404976.1"/>
    <property type="molecule type" value="Genomic_DNA"/>
</dbReference>
<organism evidence="2 3">
    <name type="scientific">Streptacidiphilus cavernicola</name>
    <dbReference type="NCBI Taxonomy" id="3342716"/>
    <lineage>
        <taxon>Bacteria</taxon>
        <taxon>Bacillati</taxon>
        <taxon>Actinomycetota</taxon>
        <taxon>Actinomycetes</taxon>
        <taxon>Kitasatosporales</taxon>
        <taxon>Streptomycetaceae</taxon>
        <taxon>Streptacidiphilus</taxon>
    </lineage>
</organism>
<evidence type="ECO:0000313" key="2">
    <source>
        <dbReference type="EMBL" id="MFC1404976.1"/>
    </source>
</evidence>
<dbReference type="RefSeq" id="WP_157624183.1">
    <property type="nucleotide sequence ID" value="NZ_JBHEZZ010000017.1"/>
</dbReference>
<protein>
    <recommendedName>
        <fullName evidence="1">DUF6966 domain-containing protein</fullName>
    </recommendedName>
</protein>
<evidence type="ECO:0000313" key="3">
    <source>
        <dbReference type="Proteomes" id="UP001592528"/>
    </source>
</evidence>
<reference evidence="2 3" key="1">
    <citation type="submission" date="2024-09" db="EMBL/GenBank/DDBJ databases">
        <authorList>
            <person name="Lee S.D."/>
        </authorList>
    </citation>
    <scope>NUCLEOTIDE SEQUENCE [LARGE SCALE GENOMIC DNA]</scope>
    <source>
        <strain evidence="2 3">N1-5</strain>
    </source>
</reference>
<name>A0ABV6UUA8_9ACTN</name>
<dbReference type="Proteomes" id="UP001592528">
    <property type="component" value="Unassembled WGS sequence"/>
</dbReference>
<evidence type="ECO:0000259" key="1">
    <source>
        <dbReference type="Pfam" id="PF22294"/>
    </source>
</evidence>
<sequence length="89" mass="9631">MANSASGLMIKLDEFMQALTECGFQGWADWMELAKGEIAAGDLHGIERVLGAYGGMGSISDLPLAYDHRVMVLSAEVHSLASWMNSGRR</sequence>
<accession>A0ABV6UUA8</accession>
<dbReference type="Pfam" id="PF22294">
    <property type="entry name" value="DUF6966"/>
    <property type="match status" value="1"/>
</dbReference>
<feature type="domain" description="DUF6966" evidence="1">
    <location>
        <begin position="21"/>
        <end position="67"/>
    </location>
</feature>
<proteinExistence type="predicted"/>
<keyword evidence="3" id="KW-1185">Reference proteome</keyword>